<protein>
    <submittedName>
        <fullName evidence="1">Gag-pol polyprotein</fullName>
    </submittedName>
</protein>
<name>A0A8X6UAP2_NEPPI</name>
<comment type="caution">
    <text evidence="1">The sequence shown here is derived from an EMBL/GenBank/DDBJ whole genome shotgun (WGS) entry which is preliminary data.</text>
</comment>
<organism evidence="1 3">
    <name type="scientific">Nephila pilipes</name>
    <name type="common">Giant wood spider</name>
    <name type="synonym">Nephila maculata</name>
    <dbReference type="NCBI Taxonomy" id="299642"/>
    <lineage>
        <taxon>Eukaryota</taxon>
        <taxon>Metazoa</taxon>
        <taxon>Ecdysozoa</taxon>
        <taxon>Arthropoda</taxon>
        <taxon>Chelicerata</taxon>
        <taxon>Arachnida</taxon>
        <taxon>Araneae</taxon>
        <taxon>Araneomorphae</taxon>
        <taxon>Entelegynae</taxon>
        <taxon>Araneoidea</taxon>
        <taxon>Nephilidae</taxon>
        <taxon>Nephila</taxon>
    </lineage>
</organism>
<dbReference type="Gene3D" id="2.40.70.10">
    <property type="entry name" value="Acid Proteases"/>
    <property type="match status" value="1"/>
</dbReference>
<dbReference type="EMBL" id="BMAW01026622">
    <property type="protein sequence ID" value="GFT98139.1"/>
    <property type="molecule type" value="Genomic_DNA"/>
</dbReference>
<dbReference type="InterPro" id="IPR021109">
    <property type="entry name" value="Peptidase_aspartic_dom_sf"/>
</dbReference>
<sequence>MPRALYFCPDFGKLITAIDANISAADVSIATQSGRLHIFDRKTNLNFLIDSGSNVSCLPVTKTNRKLAPELIQQHLITQKYIHMGQLFDVDLGLRRSFKWQFILAYVPFPIIGADFLKHFDLIIDLKRQRLIDTITNLSRYDEIPTGFNTASIKLSSGNTVYHRILAEFPNLTALAS</sequence>
<evidence type="ECO:0000313" key="1">
    <source>
        <dbReference type="EMBL" id="GFT98134.1"/>
    </source>
</evidence>
<proteinExistence type="predicted"/>
<evidence type="ECO:0000313" key="3">
    <source>
        <dbReference type="Proteomes" id="UP000887013"/>
    </source>
</evidence>
<dbReference type="SUPFAM" id="SSF50630">
    <property type="entry name" value="Acid proteases"/>
    <property type="match status" value="1"/>
</dbReference>
<evidence type="ECO:0000313" key="2">
    <source>
        <dbReference type="EMBL" id="GFT98139.1"/>
    </source>
</evidence>
<dbReference type="EMBL" id="BMAW01026622">
    <property type="protein sequence ID" value="GFT98134.1"/>
    <property type="molecule type" value="Genomic_DNA"/>
</dbReference>
<reference evidence="1" key="1">
    <citation type="submission" date="2020-08" db="EMBL/GenBank/DDBJ databases">
        <title>Multicomponent nature underlies the extraordinary mechanical properties of spider dragline silk.</title>
        <authorList>
            <person name="Kono N."/>
            <person name="Nakamura H."/>
            <person name="Mori M."/>
            <person name="Yoshida Y."/>
            <person name="Ohtoshi R."/>
            <person name="Malay A.D."/>
            <person name="Moran D.A.P."/>
            <person name="Tomita M."/>
            <person name="Numata K."/>
            <person name="Arakawa K."/>
        </authorList>
    </citation>
    <scope>NUCLEOTIDE SEQUENCE</scope>
</reference>
<dbReference type="AlphaFoldDB" id="A0A8X6UAP2"/>
<gene>
    <name evidence="1" type="primary">RF55_14628</name>
    <name evidence="1" type="ORF">NPIL_612551</name>
    <name evidence="2" type="ORF">NPIL_612571</name>
</gene>
<keyword evidence="3" id="KW-1185">Reference proteome</keyword>
<accession>A0A8X6UAP2</accession>
<dbReference type="OrthoDB" id="6932368at2759"/>
<dbReference type="Proteomes" id="UP000887013">
    <property type="component" value="Unassembled WGS sequence"/>
</dbReference>